<dbReference type="Proteomes" id="UP000000600">
    <property type="component" value="Unassembled WGS sequence"/>
</dbReference>
<dbReference type="GO" id="GO:0006606">
    <property type="term" value="P:protein import into nucleus"/>
    <property type="evidence" value="ECO:0000318"/>
    <property type="project" value="GO_Central"/>
</dbReference>
<name>A0BEW6_PARTE</name>
<dbReference type="InterPro" id="IPR016024">
    <property type="entry name" value="ARM-type_fold"/>
</dbReference>
<sequence length="983" mass="116422">MNEVQQLLLTSFSCSPHRQQAEQQLIQHLITNPQHFQQLGLLIIVQDQNSLQIATVLNATIKLMKSNQCNIISKYLELITQLYKQTLFEIYTNLNVPYNCKYLIKSAIAVLFEEDTQYSHHFQECMFLYLKDQRSIILSIQIFRLLTDAIIYADVVDQNKYSWYIDYIEKVSKIMNQSFNLENDYLIYFNFLECFEGMLFRFFKYDQQKYLFFQNFILQNQELSKLFINIFSFQSQNHFIQCQSNSTIQNVKILTLKCYKHIIIRMLSSRNKQQLQIFPIYQQLNQLILFLIQSLQITISEEVTVIILEILSTTINQIEFYNIYQNYYQQLIVTHLYSYLVYSSKQLSLLYNEPLDFIQQELSFDSQNKLQSLHNQTLDLIRALITHIDGAYSFLSSSAFVLFKYSINEILSNQLFIITEQEFNHIKLLQNNSIFYNYDSKQRLQISLIILIIIQPNLNTRYDIQEYLAIIIQNSYQVVLQCQDELIQILFTKLIGESYSILKSTVSQLFYKQFLENIVQLEQFNKLALFYQQISTINLIISSDELPGFVEKNKLFDEIIQKFSSQISCTCDIRILQMIEEWVSTYQFQQNTIQLIAQHLAQRIYQEQTNIYNNQINREIFIELSWNILHQIANHYNYFDYLLSVENQIVQLYKQVKEEESVQYTEKMIPFVSIIIQKLKRVTMDQISLLPKFERILQSQNYSFQSLFELLNNYMYYGREYFINETTQSIYFHLALSNIVSNLNSTLDKCEGALLIQLGIQCLRNDLNENILRQIFDHSYQIIKQSNTDELLASRIKCIFLSALLTIKSLSEKIIGTNQMQGIQQELYEMNYSAGYDAKLFIIYYSNAILQNPEILLTTGCNIVSMLSYQLEQQKEEKFENFDGCSSSGSEADDHCYENFTEEKRTLEEQITKFKSGYVSVDEFETFKQAIYQLKAHHPNIIAQFKQGLHFFTSKKLQQMLSVTRAQYEQPRQMIKIAKRKNH</sequence>
<accession>A0BEW6</accession>
<keyword evidence="2" id="KW-1185">Reference proteome</keyword>
<reference evidence="1 2" key="1">
    <citation type="journal article" date="2006" name="Nature">
        <title>Global trends of whole-genome duplications revealed by the ciliate Paramecium tetraurelia.</title>
        <authorList>
            <consortium name="Genoscope"/>
            <person name="Aury J.-M."/>
            <person name="Jaillon O."/>
            <person name="Duret L."/>
            <person name="Noel B."/>
            <person name="Jubin C."/>
            <person name="Porcel B.M."/>
            <person name="Segurens B."/>
            <person name="Daubin V."/>
            <person name="Anthouard V."/>
            <person name="Aiach N."/>
            <person name="Arnaiz O."/>
            <person name="Billaut A."/>
            <person name="Beisson J."/>
            <person name="Blanc I."/>
            <person name="Bouhouche K."/>
            <person name="Camara F."/>
            <person name="Duharcourt S."/>
            <person name="Guigo R."/>
            <person name="Gogendeau D."/>
            <person name="Katinka M."/>
            <person name="Keller A.-M."/>
            <person name="Kissmehl R."/>
            <person name="Klotz C."/>
            <person name="Koll F."/>
            <person name="Le Moue A."/>
            <person name="Lepere C."/>
            <person name="Malinsky S."/>
            <person name="Nowacki M."/>
            <person name="Nowak J.K."/>
            <person name="Plattner H."/>
            <person name="Poulain J."/>
            <person name="Ruiz F."/>
            <person name="Serrano V."/>
            <person name="Zagulski M."/>
            <person name="Dessen P."/>
            <person name="Betermier M."/>
            <person name="Weissenbach J."/>
            <person name="Scarpelli C."/>
            <person name="Schachter V."/>
            <person name="Sperling L."/>
            <person name="Meyer E."/>
            <person name="Cohen J."/>
            <person name="Wincker P."/>
        </authorList>
    </citation>
    <scope>NUCLEOTIDE SEQUENCE [LARGE SCALE GENOMIC DNA]</scope>
    <source>
        <strain evidence="1 2">Stock d4-2</strain>
    </source>
</reference>
<dbReference type="InParanoid" id="A0BEW6"/>
<dbReference type="OMA" id="YEMNYSA"/>
<dbReference type="SUPFAM" id="SSF48371">
    <property type="entry name" value="ARM repeat"/>
    <property type="match status" value="1"/>
</dbReference>
<dbReference type="KEGG" id="ptm:GSPATT00028117001"/>
<evidence type="ECO:0008006" key="3">
    <source>
        <dbReference type="Google" id="ProtNLM"/>
    </source>
</evidence>
<dbReference type="AlphaFoldDB" id="A0BEW6"/>
<evidence type="ECO:0000313" key="1">
    <source>
        <dbReference type="EMBL" id="CAK57083.1"/>
    </source>
</evidence>
<dbReference type="STRING" id="5888.A0BEW6"/>
<proteinExistence type="predicted"/>
<dbReference type="RefSeq" id="XP_001424481.1">
    <property type="nucleotide sequence ID" value="XM_001424444.1"/>
</dbReference>
<evidence type="ECO:0000313" key="2">
    <source>
        <dbReference type="Proteomes" id="UP000000600"/>
    </source>
</evidence>
<dbReference type="EMBL" id="CT867990">
    <property type="protein sequence ID" value="CAK57083.1"/>
    <property type="molecule type" value="Genomic_DNA"/>
</dbReference>
<dbReference type="GeneID" id="5010257"/>
<protein>
    <recommendedName>
        <fullName evidence="3">Importin N-terminal domain-containing protein</fullName>
    </recommendedName>
</protein>
<dbReference type="OrthoDB" id="311990at2759"/>
<dbReference type="HOGENOM" id="CLU_294152_0_0_1"/>
<organism evidence="1 2">
    <name type="scientific">Paramecium tetraurelia</name>
    <dbReference type="NCBI Taxonomy" id="5888"/>
    <lineage>
        <taxon>Eukaryota</taxon>
        <taxon>Sar</taxon>
        <taxon>Alveolata</taxon>
        <taxon>Ciliophora</taxon>
        <taxon>Intramacronucleata</taxon>
        <taxon>Oligohymenophorea</taxon>
        <taxon>Peniculida</taxon>
        <taxon>Parameciidae</taxon>
        <taxon>Paramecium</taxon>
    </lineage>
</organism>
<dbReference type="GO" id="GO:0005829">
    <property type="term" value="C:cytosol"/>
    <property type="evidence" value="ECO:0000318"/>
    <property type="project" value="GO_Central"/>
</dbReference>
<dbReference type="GO" id="GO:0005635">
    <property type="term" value="C:nuclear envelope"/>
    <property type="evidence" value="ECO:0000318"/>
    <property type="project" value="GO_Central"/>
</dbReference>
<gene>
    <name evidence="1" type="ORF">GSPATT00028117001</name>
</gene>